<dbReference type="GO" id="GO:0005524">
    <property type="term" value="F:ATP binding"/>
    <property type="evidence" value="ECO:0007669"/>
    <property type="project" value="UniProtKB-KW"/>
</dbReference>
<protein>
    <recommendedName>
        <fullName evidence="1">non-specific serine/threonine protein kinase</fullName>
        <ecNumber evidence="1">2.7.11.1</ecNumber>
    </recommendedName>
</protein>
<comment type="catalytic activity">
    <reaction evidence="8">
        <text>L-seryl-[protein] + ATP = O-phospho-L-seryl-[protein] + ADP + H(+)</text>
        <dbReference type="Rhea" id="RHEA:17989"/>
        <dbReference type="Rhea" id="RHEA-COMP:9863"/>
        <dbReference type="Rhea" id="RHEA-COMP:11604"/>
        <dbReference type="ChEBI" id="CHEBI:15378"/>
        <dbReference type="ChEBI" id="CHEBI:29999"/>
        <dbReference type="ChEBI" id="CHEBI:30616"/>
        <dbReference type="ChEBI" id="CHEBI:83421"/>
        <dbReference type="ChEBI" id="CHEBI:456216"/>
        <dbReference type="EC" id="2.7.11.1"/>
    </reaction>
</comment>
<dbReference type="Gene3D" id="1.10.510.10">
    <property type="entry name" value="Transferase(Phosphotransferase) domain 1"/>
    <property type="match status" value="1"/>
</dbReference>
<feature type="compositionally biased region" description="Polar residues" evidence="9">
    <location>
        <begin position="388"/>
        <end position="398"/>
    </location>
</feature>
<dbReference type="EMBL" id="JPMI01000121">
    <property type="protein sequence ID" value="KFA91954.1"/>
    <property type="molecule type" value="Genomic_DNA"/>
</dbReference>
<keyword evidence="2" id="KW-0723">Serine/threonine-protein kinase</keyword>
<keyword evidence="5" id="KW-0418">Kinase</keyword>
<dbReference type="PROSITE" id="PS00108">
    <property type="entry name" value="PROTEIN_KINASE_ST"/>
    <property type="match status" value="1"/>
</dbReference>
<evidence type="ECO:0000256" key="4">
    <source>
        <dbReference type="ARBA" id="ARBA00022741"/>
    </source>
</evidence>
<organism evidence="11 12">
    <name type="scientific">Archangium violaceum Cb vi76</name>
    <dbReference type="NCBI Taxonomy" id="1406225"/>
    <lineage>
        <taxon>Bacteria</taxon>
        <taxon>Pseudomonadati</taxon>
        <taxon>Myxococcota</taxon>
        <taxon>Myxococcia</taxon>
        <taxon>Myxococcales</taxon>
        <taxon>Cystobacterineae</taxon>
        <taxon>Archangiaceae</taxon>
        <taxon>Archangium</taxon>
    </lineage>
</organism>
<dbReference type="InterPro" id="IPR011009">
    <property type="entry name" value="Kinase-like_dom_sf"/>
</dbReference>
<dbReference type="PROSITE" id="PS50011">
    <property type="entry name" value="PROTEIN_KINASE_DOM"/>
    <property type="match status" value="1"/>
</dbReference>
<evidence type="ECO:0000259" key="10">
    <source>
        <dbReference type="PROSITE" id="PS50011"/>
    </source>
</evidence>
<dbReference type="InterPro" id="IPR050660">
    <property type="entry name" value="NEK_Ser/Thr_kinase"/>
</dbReference>
<evidence type="ECO:0000256" key="1">
    <source>
        <dbReference type="ARBA" id="ARBA00012513"/>
    </source>
</evidence>
<dbReference type="PANTHER" id="PTHR43671:SF98">
    <property type="entry name" value="SERINE_THREONINE-PROTEIN KINASE NEK11"/>
    <property type="match status" value="1"/>
</dbReference>
<sequence length="557" mass="60103">MFDEGGPLWGVVPELTPGTEVAGFTVEGTIASGSFGTVYRARRSGKPYAVKLVAIHPRGDREAAALRLVRHPNVVTFHGYGLWPEEEPRFLVLALELVEGLTLDAWAARENPSALKLVMRVLLPLALTLADVHASGVVHRDLKEANIVMRESDGQPVLVDFGAAGLKEGALRLTMRLPPGTAEYRSPEVLRFAKQWEGEHYPFSPGDDLWALGVVIYGLLTRTLPFGDRNDPGLNRAILEETPPAPNELNPRVPQVLSDVCMGLLEKKLEDRYPDAKALAEDLVQVCTEADSSWRTPMFPRSGHESPPAPAEPGRPFRWRWWAAGGLVLTSALALLLYALHGGTPRTASPSSPATLQDASGQEVVPPARVAEGTPSAAPPPAPVAAATNNEEPTMQKSKTIRTLVAAGCVASAGCVSTPKARPQPPPEECPPGAAETHKRYGLRLGGIHGAHFGPLREGFRYVPVRDKEEVSAEIIGPWGLFPDWTIFSGRLYSGAERVYGRFTKATLPGGETVPVCLQMMTIGRRPPLGVELEAGSTASRPIIHPSVSVQVVERFE</sequence>
<dbReference type="Gene3D" id="3.30.200.20">
    <property type="entry name" value="Phosphorylase Kinase, domain 1"/>
    <property type="match status" value="1"/>
</dbReference>
<name>A0A084SU19_9BACT</name>
<dbReference type="PANTHER" id="PTHR43671">
    <property type="entry name" value="SERINE/THREONINE-PROTEIN KINASE NEK"/>
    <property type="match status" value="1"/>
</dbReference>
<dbReference type="Pfam" id="PF00069">
    <property type="entry name" value="Pkinase"/>
    <property type="match status" value="1"/>
</dbReference>
<evidence type="ECO:0000256" key="5">
    <source>
        <dbReference type="ARBA" id="ARBA00022777"/>
    </source>
</evidence>
<keyword evidence="6" id="KW-0067">ATP-binding</keyword>
<evidence type="ECO:0000256" key="2">
    <source>
        <dbReference type="ARBA" id="ARBA00022527"/>
    </source>
</evidence>
<evidence type="ECO:0000313" key="12">
    <source>
        <dbReference type="Proteomes" id="UP000028547"/>
    </source>
</evidence>
<dbReference type="Proteomes" id="UP000028547">
    <property type="component" value="Unassembled WGS sequence"/>
</dbReference>
<reference evidence="11 12" key="1">
    <citation type="submission" date="2014-07" db="EMBL/GenBank/DDBJ databases">
        <title>Draft Genome Sequence of Gephyronic Acid Producer, Cystobacter violaceus Strain Cb vi76.</title>
        <authorList>
            <person name="Stevens D.C."/>
            <person name="Young J."/>
            <person name="Carmichael R."/>
            <person name="Tan J."/>
            <person name="Taylor R.E."/>
        </authorList>
    </citation>
    <scope>NUCLEOTIDE SEQUENCE [LARGE SCALE GENOMIC DNA]</scope>
    <source>
        <strain evidence="11 12">Cb vi76</strain>
    </source>
</reference>
<dbReference type="InterPro" id="IPR000719">
    <property type="entry name" value="Prot_kinase_dom"/>
</dbReference>
<dbReference type="CDD" id="cd14014">
    <property type="entry name" value="STKc_PknB_like"/>
    <property type="match status" value="1"/>
</dbReference>
<dbReference type="GO" id="GO:0004674">
    <property type="term" value="F:protein serine/threonine kinase activity"/>
    <property type="evidence" value="ECO:0007669"/>
    <property type="project" value="UniProtKB-KW"/>
</dbReference>
<dbReference type="SUPFAM" id="SSF56112">
    <property type="entry name" value="Protein kinase-like (PK-like)"/>
    <property type="match status" value="1"/>
</dbReference>
<keyword evidence="4" id="KW-0547">Nucleotide-binding</keyword>
<evidence type="ECO:0000256" key="3">
    <source>
        <dbReference type="ARBA" id="ARBA00022679"/>
    </source>
</evidence>
<evidence type="ECO:0000313" key="11">
    <source>
        <dbReference type="EMBL" id="KFA91954.1"/>
    </source>
</evidence>
<feature type="compositionally biased region" description="Polar residues" evidence="9">
    <location>
        <begin position="346"/>
        <end position="360"/>
    </location>
</feature>
<dbReference type="EC" id="2.7.11.1" evidence="1"/>
<comment type="caution">
    <text evidence="11">The sequence shown here is derived from an EMBL/GenBank/DDBJ whole genome shotgun (WGS) entry which is preliminary data.</text>
</comment>
<feature type="region of interest" description="Disordered" evidence="9">
    <location>
        <begin position="345"/>
        <end position="399"/>
    </location>
</feature>
<feature type="domain" description="Protein kinase" evidence="10">
    <location>
        <begin position="24"/>
        <end position="284"/>
    </location>
</feature>
<evidence type="ECO:0000256" key="7">
    <source>
        <dbReference type="ARBA" id="ARBA00047899"/>
    </source>
</evidence>
<gene>
    <name evidence="11" type="ORF">Q664_18630</name>
</gene>
<feature type="region of interest" description="Disordered" evidence="9">
    <location>
        <begin position="416"/>
        <end position="435"/>
    </location>
</feature>
<keyword evidence="3" id="KW-0808">Transferase</keyword>
<accession>A0A084SU19</accession>
<dbReference type="RefSeq" id="WP_043396793.1">
    <property type="nucleotide sequence ID" value="NZ_JPMI01000121.1"/>
</dbReference>
<evidence type="ECO:0000256" key="6">
    <source>
        <dbReference type="ARBA" id="ARBA00022840"/>
    </source>
</evidence>
<dbReference type="InterPro" id="IPR008271">
    <property type="entry name" value="Ser/Thr_kinase_AS"/>
</dbReference>
<proteinExistence type="predicted"/>
<evidence type="ECO:0000256" key="9">
    <source>
        <dbReference type="SAM" id="MobiDB-lite"/>
    </source>
</evidence>
<comment type="catalytic activity">
    <reaction evidence="7">
        <text>L-threonyl-[protein] + ATP = O-phospho-L-threonyl-[protein] + ADP + H(+)</text>
        <dbReference type="Rhea" id="RHEA:46608"/>
        <dbReference type="Rhea" id="RHEA-COMP:11060"/>
        <dbReference type="Rhea" id="RHEA-COMP:11605"/>
        <dbReference type="ChEBI" id="CHEBI:15378"/>
        <dbReference type="ChEBI" id="CHEBI:30013"/>
        <dbReference type="ChEBI" id="CHEBI:30616"/>
        <dbReference type="ChEBI" id="CHEBI:61977"/>
        <dbReference type="ChEBI" id="CHEBI:456216"/>
        <dbReference type="EC" id="2.7.11.1"/>
    </reaction>
</comment>
<evidence type="ECO:0000256" key="8">
    <source>
        <dbReference type="ARBA" id="ARBA00048679"/>
    </source>
</evidence>
<dbReference type="SMART" id="SM00220">
    <property type="entry name" value="S_TKc"/>
    <property type="match status" value="1"/>
</dbReference>
<dbReference type="AlphaFoldDB" id="A0A084SU19"/>